<accession>A0ABR4IBG4</accession>
<dbReference type="InterPro" id="IPR036812">
    <property type="entry name" value="NAD(P)_OxRdtase_dom_sf"/>
</dbReference>
<feature type="domain" description="NADP-dependent oxidoreductase" evidence="2">
    <location>
        <begin position="11"/>
        <end position="312"/>
    </location>
</feature>
<dbReference type="InterPro" id="IPR050791">
    <property type="entry name" value="Aldo-Keto_reductase"/>
</dbReference>
<dbReference type="CDD" id="cd19077">
    <property type="entry name" value="AKR_AKR8A1-2"/>
    <property type="match status" value="1"/>
</dbReference>
<organism evidence="3 4">
    <name type="scientific">Aspergillus cavernicola</name>
    <dbReference type="NCBI Taxonomy" id="176166"/>
    <lineage>
        <taxon>Eukaryota</taxon>
        <taxon>Fungi</taxon>
        <taxon>Dikarya</taxon>
        <taxon>Ascomycota</taxon>
        <taxon>Pezizomycotina</taxon>
        <taxon>Eurotiomycetes</taxon>
        <taxon>Eurotiomycetidae</taxon>
        <taxon>Eurotiales</taxon>
        <taxon>Aspergillaceae</taxon>
        <taxon>Aspergillus</taxon>
        <taxon>Aspergillus subgen. Nidulantes</taxon>
    </lineage>
</organism>
<name>A0ABR4IBG4_9EURO</name>
<evidence type="ECO:0000313" key="3">
    <source>
        <dbReference type="EMBL" id="KAL2824218.1"/>
    </source>
</evidence>
<evidence type="ECO:0000256" key="1">
    <source>
        <dbReference type="ARBA" id="ARBA00023002"/>
    </source>
</evidence>
<dbReference type="Gene3D" id="3.20.20.100">
    <property type="entry name" value="NADP-dependent oxidoreductase domain"/>
    <property type="match status" value="1"/>
</dbReference>
<comment type="caution">
    <text evidence="3">The sequence shown here is derived from an EMBL/GenBank/DDBJ whole genome shotgun (WGS) entry which is preliminary data.</text>
</comment>
<gene>
    <name evidence="3" type="ORF">BDW59DRAFT_87144</name>
</gene>
<dbReference type="InterPro" id="IPR023210">
    <property type="entry name" value="NADP_OxRdtase_dom"/>
</dbReference>
<dbReference type="PANTHER" id="PTHR43625">
    <property type="entry name" value="AFLATOXIN B1 ALDEHYDE REDUCTASE"/>
    <property type="match status" value="1"/>
</dbReference>
<keyword evidence="1" id="KW-0560">Oxidoreductase</keyword>
<dbReference type="EMBL" id="JBFXLS010000045">
    <property type="protein sequence ID" value="KAL2824218.1"/>
    <property type="molecule type" value="Genomic_DNA"/>
</dbReference>
<sequence length="330" mass="36713">MTEITGKQAGPIGLGLMGLTWRATPPPQEQAFDTLRAALDNGCNCWNGADFYGTPDYNSLVLVERYFEKYPEDADKVILSIKGGVNPDTHQVDGSPENTRRCLDNYIAQLKGRKRIDIFEFGRRDPNVPLEVTFKVIEEEYVKTGKIGGIGLSEVRAETIHEAVKWTKIVVVEAELSMFTLDILENGVADACTQYGIPIVAYSPMGRGLLTGQMKKFEDLPKDSLLLQFNFPRFQAENFDQNVQLVHKVEEIAQQKGCTPAQLAVNWVRALGRRSKATIIPIPGASTVARVEENSQLFEITDEEMAQIDGILEGFTAAGERYPPIFHTNT</sequence>
<protein>
    <submittedName>
        <fullName evidence="3">NADP-dependent oxidoreductase domain-containing protein</fullName>
    </submittedName>
</protein>
<evidence type="ECO:0000259" key="2">
    <source>
        <dbReference type="Pfam" id="PF00248"/>
    </source>
</evidence>
<dbReference type="SUPFAM" id="SSF51430">
    <property type="entry name" value="NAD(P)-linked oxidoreductase"/>
    <property type="match status" value="1"/>
</dbReference>
<keyword evidence="4" id="KW-1185">Reference proteome</keyword>
<evidence type="ECO:0000313" key="4">
    <source>
        <dbReference type="Proteomes" id="UP001610335"/>
    </source>
</evidence>
<dbReference type="PANTHER" id="PTHR43625:SF78">
    <property type="entry name" value="PYRIDOXAL REDUCTASE-RELATED"/>
    <property type="match status" value="1"/>
</dbReference>
<proteinExistence type="predicted"/>
<reference evidence="3 4" key="1">
    <citation type="submission" date="2024-07" db="EMBL/GenBank/DDBJ databases">
        <title>Section-level genome sequencing and comparative genomics of Aspergillus sections Usti and Cavernicolus.</title>
        <authorList>
            <consortium name="Lawrence Berkeley National Laboratory"/>
            <person name="Nybo J.L."/>
            <person name="Vesth T.C."/>
            <person name="Theobald S."/>
            <person name="Frisvad J.C."/>
            <person name="Larsen T.O."/>
            <person name="Kjaerboelling I."/>
            <person name="Rothschild-Mancinelli K."/>
            <person name="Lyhne E.K."/>
            <person name="Kogle M.E."/>
            <person name="Barry K."/>
            <person name="Clum A."/>
            <person name="Na H."/>
            <person name="Ledsgaard L."/>
            <person name="Lin J."/>
            <person name="Lipzen A."/>
            <person name="Kuo A."/>
            <person name="Riley R."/>
            <person name="Mondo S."/>
            <person name="LaButti K."/>
            <person name="Haridas S."/>
            <person name="Pangalinan J."/>
            <person name="Salamov A.A."/>
            <person name="Simmons B.A."/>
            <person name="Magnuson J.K."/>
            <person name="Chen J."/>
            <person name="Drula E."/>
            <person name="Henrissat B."/>
            <person name="Wiebenga A."/>
            <person name="Lubbers R.J."/>
            <person name="Gomes A.C."/>
            <person name="Makela M.R."/>
            <person name="Stajich J."/>
            <person name="Grigoriev I.V."/>
            <person name="Mortensen U.H."/>
            <person name="De vries R.P."/>
            <person name="Baker S.E."/>
            <person name="Andersen M.R."/>
        </authorList>
    </citation>
    <scope>NUCLEOTIDE SEQUENCE [LARGE SCALE GENOMIC DNA]</scope>
    <source>
        <strain evidence="3 4">CBS 600.67</strain>
    </source>
</reference>
<dbReference type="Pfam" id="PF00248">
    <property type="entry name" value="Aldo_ket_red"/>
    <property type="match status" value="1"/>
</dbReference>
<dbReference type="Proteomes" id="UP001610335">
    <property type="component" value="Unassembled WGS sequence"/>
</dbReference>